<dbReference type="PANTHER" id="PTHR42659">
    <property type="entry name" value="XANTHINE DEHYDROGENASE SUBUNIT C-RELATED"/>
    <property type="match status" value="1"/>
</dbReference>
<dbReference type="SUPFAM" id="SSF56176">
    <property type="entry name" value="FAD-binding/transporter-associated domain-like"/>
    <property type="match status" value="1"/>
</dbReference>
<dbReference type="InterPro" id="IPR036318">
    <property type="entry name" value="FAD-bd_PCMH-like_sf"/>
</dbReference>
<dbReference type="PANTHER" id="PTHR42659:SF2">
    <property type="entry name" value="XANTHINE DEHYDROGENASE SUBUNIT C-RELATED"/>
    <property type="match status" value="1"/>
</dbReference>
<proteinExistence type="predicted"/>
<dbReference type="SMART" id="SM01092">
    <property type="entry name" value="CO_deh_flav_C"/>
    <property type="match status" value="1"/>
</dbReference>
<dbReference type="InterPro" id="IPR016167">
    <property type="entry name" value="FAD-bd_PCMH_sub1"/>
</dbReference>
<dbReference type="InterPro" id="IPR016169">
    <property type="entry name" value="FAD-bd_PCMH_sub2"/>
</dbReference>
<evidence type="ECO:0000313" key="5">
    <source>
        <dbReference type="EMBL" id="GAA5174553.1"/>
    </source>
</evidence>
<protein>
    <submittedName>
        <fullName evidence="5">Xanthine dehydrogenase family protein subunit M</fullName>
    </submittedName>
</protein>
<evidence type="ECO:0000256" key="2">
    <source>
        <dbReference type="ARBA" id="ARBA00022827"/>
    </source>
</evidence>
<dbReference type="PROSITE" id="PS51387">
    <property type="entry name" value="FAD_PCMH"/>
    <property type="match status" value="1"/>
</dbReference>
<dbReference type="Gene3D" id="3.30.390.50">
    <property type="entry name" value="CO dehydrogenase flavoprotein, C-terminal domain"/>
    <property type="match status" value="1"/>
</dbReference>
<dbReference type="RefSeq" id="WP_221498178.1">
    <property type="nucleotide sequence ID" value="NZ_BAABJP010000062.1"/>
</dbReference>
<name>A0ABP9RCB5_9PSEU</name>
<keyword evidence="2" id="KW-0274">FAD</keyword>
<reference evidence="6" key="1">
    <citation type="journal article" date="2019" name="Int. J. Syst. Evol. Microbiol.">
        <title>The Global Catalogue of Microorganisms (GCM) 10K type strain sequencing project: providing services to taxonomists for standard genome sequencing and annotation.</title>
        <authorList>
            <consortium name="The Broad Institute Genomics Platform"/>
            <consortium name="The Broad Institute Genome Sequencing Center for Infectious Disease"/>
            <person name="Wu L."/>
            <person name="Ma J."/>
        </authorList>
    </citation>
    <scope>NUCLEOTIDE SEQUENCE [LARGE SCALE GENOMIC DNA]</scope>
    <source>
        <strain evidence="6">JCM 18303</strain>
    </source>
</reference>
<dbReference type="InterPro" id="IPR051312">
    <property type="entry name" value="Diverse_Substr_Oxidored"/>
</dbReference>
<dbReference type="Pfam" id="PF00941">
    <property type="entry name" value="FAD_binding_5"/>
    <property type="match status" value="1"/>
</dbReference>
<evidence type="ECO:0000259" key="4">
    <source>
        <dbReference type="PROSITE" id="PS51387"/>
    </source>
</evidence>
<keyword evidence="3" id="KW-0560">Oxidoreductase</keyword>
<dbReference type="InterPro" id="IPR036683">
    <property type="entry name" value="CO_DH_flav_C_dom_sf"/>
</dbReference>
<dbReference type="Pfam" id="PF03450">
    <property type="entry name" value="CO_deh_flav_C"/>
    <property type="match status" value="1"/>
</dbReference>
<keyword evidence="1" id="KW-0285">Flavoprotein</keyword>
<keyword evidence="6" id="KW-1185">Reference proteome</keyword>
<evidence type="ECO:0000313" key="6">
    <source>
        <dbReference type="Proteomes" id="UP001428817"/>
    </source>
</evidence>
<dbReference type="Gene3D" id="3.30.465.10">
    <property type="match status" value="1"/>
</dbReference>
<organism evidence="5 6">
    <name type="scientific">Pseudonocardia eucalypti</name>
    <dbReference type="NCBI Taxonomy" id="648755"/>
    <lineage>
        <taxon>Bacteria</taxon>
        <taxon>Bacillati</taxon>
        <taxon>Actinomycetota</taxon>
        <taxon>Actinomycetes</taxon>
        <taxon>Pseudonocardiales</taxon>
        <taxon>Pseudonocardiaceae</taxon>
        <taxon>Pseudonocardia</taxon>
    </lineage>
</organism>
<gene>
    <name evidence="5" type="ORF">GCM10023321_78630</name>
</gene>
<dbReference type="InterPro" id="IPR016166">
    <property type="entry name" value="FAD-bd_PCMH"/>
</dbReference>
<dbReference type="SUPFAM" id="SSF55447">
    <property type="entry name" value="CO dehydrogenase flavoprotein C-terminal domain-like"/>
    <property type="match status" value="1"/>
</dbReference>
<dbReference type="InterPro" id="IPR005107">
    <property type="entry name" value="CO_DH_flav_C"/>
</dbReference>
<accession>A0ABP9RCB5</accession>
<evidence type="ECO:0000256" key="3">
    <source>
        <dbReference type="ARBA" id="ARBA00023002"/>
    </source>
</evidence>
<dbReference type="EMBL" id="BAABJP010000062">
    <property type="protein sequence ID" value="GAA5174553.1"/>
    <property type="molecule type" value="Genomic_DNA"/>
</dbReference>
<comment type="caution">
    <text evidence="5">The sequence shown here is derived from an EMBL/GenBank/DDBJ whole genome shotgun (WGS) entry which is preliminary data.</text>
</comment>
<evidence type="ECO:0000256" key="1">
    <source>
        <dbReference type="ARBA" id="ARBA00022630"/>
    </source>
</evidence>
<dbReference type="Gene3D" id="3.30.43.10">
    <property type="entry name" value="Uridine Diphospho-n-acetylenolpyruvylglucosamine Reductase, domain 2"/>
    <property type="match status" value="1"/>
</dbReference>
<dbReference type="InterPro" id="IPR002346">
    <property type="entry name" value="Mopterin_DH_FAD-bd"/>
</dbReference>
<sequence length="291" mass="30579">MKLPGFTYHRPESLDETLSLLAELGDDAKVLAGGQSLLPVLALRMSSVAHLIDIGRVAGLDRIDRNGDGIAVGARVRHAEVEHDPAVAKAAPLVSAAMPLVGHRAIRNRGTTCGSLAHADPSAELPAVALALDARLVVRSRSGERLVPAGEFFQGVFTTDLAETELLTGVRFPPWPAGAGWSVRELSRRHGDFAIAGLAAVLDLDRDGAVESAALSFFGVAGVPRRVAEAEQVLLGERPGAALFEEAGQIVAKALEPPEDLHGSSAYRKHVAGVLTRRCLKEAAERAGAGR</sequence>
<feature type="domain" description="FAD-binding PCMH-type" evidence="4">
    <location>
        <begin position="1"/>
        <end position="177"/>
    </location>
</feature>
<dbReference type="Proteomes" id="UP001428817">
    <property type="component" value="Unassembled WGS sequence"/>
</dbReference>